<keyword evidence="1" id="KW-0472">Membrane</keyword>
<feature type="transmembrane region" description="Helical" evidence="1">
    <location>
        <begin position="46"/>
        <end position="63"/>
    </location>
</feature>
<protein>
    <submittedName>
        <fullName evidence="2">Uncharacterized protein</fullName>
    </submittedName>
</protein>
<evidence type="ECO:0000256" key="1">
    <source>
        <dbReference type="SAM" id="Phobius"/>
    </source>
</evidence>
<gene>
    <name evidence="2" type="ORF">TNCT_489911</name>
</gene>
<proteinExistence type="predicted"/>
<sequence length="147" mass="16924">MKPFGVQRDLFGAKKSANLLTELMRPSAQRQEFRISNNKNGIFEKSYFILYSVLFFTLLRAAVWKGRICIESLNLFKSSHRAFVILRRMPVADVCAEAACASNVGSAVRRHPQRTPYRNEKTLEQGNPVTPFWATPKQCYRLAEDYM</sequence>
<reference evidence="2" key="1">
    <citation type="submission" date="2020-07" db="EMBL/GenBank/DDBJ databases">
        <title>Multicomponent nature underlies the extraordinary mechanical properties of spider dragline silk.</title>
        <authorList>
            <person name="Kono N."/>
            <person name="Nakamura H."/>
            <person name="Mori M."/>
            <person name="Yoshida Y."/>
            <person name="Ohtoshi R."/>
            <person name="Malay A.D."/>
            <person name="Moran D.A.P."/>
            <person name="Tomita M."/>
            <person name="Numata K."/>
            <person name="Arakawa K."/>
        </authorList>
    </citation>
    <scope>NUCLEOTIDE SEQUENCE</scope>
</reference>
<dbReference type="AlphaFoldDB" id="A0A8X6GW12"/>
<comment type="caution">
    <text evidence="2">The sequence shown here is derived from an EMBL/GenBank/DDBJ whole genome shotgun (WGS) entry which is preliminary data.</text>
</comment>
<dbReference type="Proteomes" id="UP000887116">
    <property type="component" value="Unassembled WGS sequence"/>
</dbReference>
<keyword evidence="1" id="KW-1133">Transmembrane helix</keyword>
<evidence type="ECO:0000313" key="3">
    <source>
        <dbReference type="Proteomes" id="UP000887116"/>
    </source>
</evidence>
<keyword evidence="1" id="KW-0812">Transmembrane</keyword>
<evidence type="ECO:0000313" key="2">
    <source>
        <dbReference type="EMBL" id="GFR11279.1"/>
    </source>
</evidence>
<dbReference type="EMBL" id="BMAO01036517">
    <property type="protein sequence ID" value="GFR11279.1"/>
    <property type="molecule type" value="Genomic_DNA"/>
</dbReference>
<name>A0A8X6GW12_TRICU</name>
<accession>A0A8X6GW12</accession>
<organism evidence="2 3">
    <name type="scientific">Trichonephila clavata</name>
    <name type="common">Joro spider</name>
    <name type="synonym">Nephila clavata</name>
    <dbReference type="NCBI Taxonomy" id="2740835"/>
    <lineage>
        <taxon>Eukaryota</taxon>
        <taxon>Metazoa</taxon>
        <taxon>Ecdysozoa</taxon>
        <taxon>Arthropoda</taxon>
        <taxon>Chelicerata</taxon>
        <taxon>Arachnida</taxon>
        <taxon>Araneae</taxon>
        <taxon>Araneomorphae</taxon>
        <taxon>Entelegynae</taxon>
        <taxon>Araneoidea</taxon>
        <taxon>Nephilidae</taxon>
        <taxon>Trichonephila</taxon>
    </lineage>
</organism>
<keyword evidence="3" id="KW-1185">Reference proteome</keyword>